<evidence type="ECO:0000256" key="4">
    <source>
        <dbReference type="ARBA" id="ARBA00022989"/>
    </source>
</evidence>
<dbReference type="GO" id="GO:0015093">
    <property type="term" value="F:ferrous iron transmembrane transporter activity"/>
    <property type="evidence" value="ECO:0007669"/>
    <property type="project" value="TreeGrafter"/>
</dbReference>
<sequence length="325" mass="35344">MFLASLLIGLREGLEASLIIGVLVAYLGKLGRRDSLRPMWSGVIIALVLTAAIGAVSTFGRSRLTFRTQEIIGGSMSILAVVMITGMIFWMLNAGKKMNSMLEGDIDKLRARRKSVGYAVFFVAFISVGREGIETTIILWGWVNEPLAIMGALTGVIVAVALGWALFKGLVRFNLSTFFTWSGAALIVVAGGVLAYGIHDLQEAAVLPGPFSGAPITPTHPRTGEVLTGFFTYPFWGAAFPFGWAFDISDVLDPSGVLATFLKGTVGFVPQMSWLEVLAWFIYMVLVIPRFIRRAREAKNPRRTEANESKPVPHPQSVSTSEDNL</sequence>
<feature type="transmembrane region" description="Helical" evidence="7">
    <location>
        <begin position="148"/>
        <end position="167"/>
    </location>
</feature>
<evidence type="ECO:0000313" key="8">
    <source>
        <dbReference type="EMBL" id="KGF21359.1"/>
    </source>
</evidence>
<feature type="compositionally biased region" description="Basic and acidic residues" evidence="6">
    <location>
        <begin position="299"/>
        <end position="308"/>
    </location>
</feature>
<dbReference type="PANTHER" id="PTHR31632">
    <property type="entry name" value="IRON TRANSPORTER FTH1"/>
    <property type="match status" value="1"/>
</dbReference>
<keyword evidence="4 7" id="KW-1133">Transmembrane helix</keyword>
<proteinExistence type="inferred from homology"/>
<feature type="transmembrane region" description="Helical" evidence="7">
    <location>
        <begin position="71"/>
        <end position="95"/>
    </location>
</feature>
<reference evidence="8 9" key="1">
    <citation type="submission" date="2014-07" db="EMBL/GenBank/DDBJ databases">
        <authorList>
            <person name="McCorrison J."/>
            <person name="Sanka R."/>
            <person name="Torralba M."/>
            <person name="Gillis M."/>
            <person name="Haft D.H."/>
            <person name="Methe B."/>
            <person name="Sutton G."/>
            <person name="Nelson K.E."/>
        </authorList>
    </citation>
    <scope>NUCLEOTIDE SEQUENCE [LARGE SCALE GENOMIC DNA]</scope>
    <source>
        <strain evidence="8 9">DNF00011</strain>
    </source>
</reference>
<dbReference type="PANTHER" id="PTHR31632:SF2">
    <property type="entry name" value="PLASMA MEMBRANE IRON PERMEASE"/>
    <property type="match status" value="1"/>
</dbReference>
<organism evidence="8 9">
    <name type="scientific">Pseudoglutamicibacter albus DNF00011</name>
    <dbReference type="NCBI Taxonomy" id="1401063"/>
    <lineage>
        <taxon>Bacteria</taxon>
        <taxon>Bacillati</taxon>
        <taxon>Actinomycetota</taxon>
        <taxon>Actinomycetes</taxon>
        <taxon>Micrococcales</taxon>
        <taxon>Micrococcaceae</taxon>
        <taxon>Pseudoglutamicibacter</taxon>
    </lineage>
</organism>
<feature type="compositionally biased region" description="Polar residues" evidence="6">
    <location>
        <begin position="316"/>
        <end position="325"/>
    </location>
</feature>
<comment type="subcellular location">
    <subcellularLocation>
        <location evidence="1">Membrane</location>
        <topology evidence="1">Multi-pass membrane protein</topology>
    </subcellularLocation>
</comment>
<gene>
    <name evidence="8" type="ORF">HMPREF2128_01310</name>
</gene>
<feature type="transmembrane region" description="Helical" evidence="7">
    <location>
        <begin position="179"/>
        <end position="198"/>
    </location>
</feature>
<feature type="region of interest" description="Disordered" evidence="6">
    <location>
        <begin position="299"/>
        <end position="325"/>
    </location>
</feature>
<dbReference type="GO" id="GO:0033573">
    <property type="term" value="C:high-affinity iron permease complex"/>
    <property type="evidence" value="ECO:0007669"/>
    <property type="project" value="InterPro"/>
</dbReference>
<evidence type="ECO:0000256" key="6">
    <source>
        <dbReference type="SAM" id="MobiDB-lite"/>
    </source>
</evidence>
<dbReference type="Proteomes" id="UP000053528">
    <property type="component" value="Unassembled WGS sequence"/>
</dbReference>
<feature type="transmembrane region" description="Helical" evidence="7">
    <location>
        <begin position="39"/>
        <end position="59"/>
    </location>
</feature>
<comment type="similarity">
    <text evidence="2">Belongs to the oxidase-dependent Fe transporter (OFeT) (TC 9.A.10.1) family.</text>
</comment>
<protein>
    <submittedName>
        <fullName evidence="8">High-affinity Fe2+/Pb2+ permease</fullName>
    </submittedName>
</protein>
<evidence type="ECO:0000256" key="3">
    <source>
        <dbReference type="ARBA" id="ARBA00022692"/>
    </source>
</evidence>
<evidence type="ECO:0000256" key="1">
    <source>
        <dbReference type="ARBA" id="ARBA00004141"/>
    </source>
</evidence>
<dbReference type="Pfam" id="PF03239">
    <property type="entry name" value="FTR1"/>
    <property type="match status" value="1"/>
</dbReference>
<evidence type="ECO:0000313" key="9">
    <source>
        <dbReference type="Proteomes" id="UP000053528"/>
    </source>
</evidence>
<feature type="transmembrane region" description="Helical" evidence="7">
    <location>
        <begin position="6"/>
        <end position="27"/>
    </location>
</feature>
<dbReference type="EMBL" id="JRNH01000004">
    <property type="protein sequence ID" value="KGF21359.1"/>
    <property type="molecule type" value="Genomic_DNA"/>
</dbReference>
<feature type="transmembrane region" description="Helical" evidence="7">
    <location>
        <begin position="116"/>
        <end position="142"/>
    </location>
</feature>
<accession>A0A096AK67</accession>
<name>A0A096AK67_9MICC</name>
<keyword evidence="3 7" id="KW-0812">Transmembrane</keyword>
<dbReference type="InterPro" id="IPR004923">
    <property type="entry name" value="FTR1/Fip1/EfeU"/>
</dbReference>
<keyword evidence="5 7" id="KW-0472">Membrane</keyword>
<evidence type="ECO:0000256" key="2">
    <source>
        <dbReference type="ARBA" id="ARBA00008333"/>
    </source>
</evidence>
<evidence type="ECO:0000256" key="7">
    <source>
        <dbReference type="SAM" id="Phobius"/>
    </source>
</evidence>
<comment type="caution">
    <text evidence="8">The sequence shown here is derived from an EMBL/GenBank/DDBJ whole genome shotgun (WGS) entry which is preliminary data.</text>
</comment>
<dbReference type="RefSeq" id="WP_035754572.1">
    <property type="nucleotide sequence ID" value="NZ_JRNH01000004.1"/>
</dbReference>
<feature type="transmembrane region" description="Helical" evidence="7">
    <location>
        <begin position="272"/>
        <end position="292"/>
    </location>
</feature>
<dbReference type="AlphaFoldDB" id="A0A096AK67"/>
<evidence type="ECO:0000256" key="5">
    <source>
        <dbReference type="ARBA" id="ARBA00023136"/>
    </source>
</evidence>
<dbReference type="NCBIfam" id="NF041756">
    <property type="entry name" value="EfeU"/>
    <property type="match status" value="1"/>
</dbReference>